<dbReference type="NCBIfam" id="TIGR04131">
    <property type="entry name" value="Bac_Flav_CTERM"/>
    <property type="match status" value="1"/>
</dbReference>
<accession>A0A4Y7UEC3</accession>
<evidence type="ECO:0000313" key="2">
    <source>
        <dbReference type="Proteomes" id="UP000298340"/>
    </source>
</evidence>
<dbReference type="AlphaFoldDB" id="A0A4Y7UEC3"/>
<evidence type="ECO:0000313" key="1">
    <source>
        <dbReference type="EMBL" id="TEB44551.1"/>
    </source>
</evidence>
<name>A0A4Y7UEC3_9FLAO</name>
<reference evidence="1 2" key="1">
    <citation type="journal article" date="2018" name="Syst. Appl. Microbiol.">
        <title>Flavobacterium circumlabens sp. nov. and Flavobacterium cupreum sp. nov., two psychrotrophic species isolated from Antarctic environmental samples.</title>
        <authorList>
            <person name="Kralova S."/>
            <person name="Busse H.J."/>
            <person name="Svec P."/>
            <person name="Maslanova I."/>
            <person name="Stankova E."/>
            <person name="Bartak M."/>
            <person name="Sedlacek I."/>
        </authorList>
    </citation>
    <scope>NUCLEOTIDE SEQUENCE [LARGE SCALE GENOMIC DNA]</scope>
    <source>
        <strain evidence="1 2">CCM 8828</strain>
    </source>
</reference>
<dbReference type="OrthoDB" id="9765926at2"/>
<comment type="caution">
    <text evidence="1">The sequence shown here is derived from an EMBL/GenBank/DDBJ whole genome shotgun (WGS) entry which is preliminary data.</text>
</comment>
<proteinExistence type="predicted"/>
<dbReference type="Proteomes" id="UP000298340">
    <property type="component" value="Unassembled WGS sequence"/>
</dbReference>
<dbReference type="Pfam" id="PF13585">
    <property type="entry name" value="CHU_C"/>
    <property type="match status" value="1"/>
</dbReference>
<organism evidence="1 2">
    <name type="scientific">Flavobacterium circumlabens</name>
    <dbReference type="NCBI Taxonomy" id="2133765"/>
    <lineage>
        <taxon>Bacteria</taxon>
        <taxon>Pseudomonadati</taxon>
        <taxon>Bacteroidota</taxon>
        <taxon>Flavobacteriia</taxon>
        <taxon>Flavobacteriales</taxon>
        <taxon>Flavobacteriaceae</taxon>
        <taxon>Flavobacterium</taxon>
    </lineage>
</organism>
<dbReference type="InterPro" id="IPR026341">
    <property type="entry name" value="T9SS_type_B"/>
</dbReference>
<protein>
    <submittedName>
        <fullName evidence="1">Gliding motility-associated C-terminal domain-containing protein</fullName>
    </submittedName>
</protein>
<gene>
    <name evidence="1" type="ORF">D0809_04950</name>
</gene>
<dbReference type="EMBL" id="QWDN01000002">
    <property type="protein sequence ID" value="TEB44551.1"/>
    <property type="molecule type" value="Genomic_DNA"/>
</dbReference>
<sequence>MPDFNECDSDGTGYAIFNLSKINSLLVVEPSLYTFSYFDENEKDITNAINEIYKNSIKNHEEITVRVTEINTSCIVKTKIYLNVSNLGLDCELPEEYIIPKFFTPNEDGINDTWEVNGITDQSYTIYIYDRYGKFLKNLSSNIGWDGNFNGKPLPSSDYWFQIIFENGTNKTGHFSLKR</sequence>